<evidence type="ECO:0000313" key="2">
    <source>
        <dbReference type="Proteomes" id="UP001216674"/>
    </source>
</evidence>
<keyword evidence="2" id="KW-1185">Reference proteome</keyword>
<protein>
    <submittedName>
        <fullName evidence="1">Uncharacterized protein</fullName>
    </submittedName>
</protein>
<dbReference type="EMBL" id="JARJLM010000450">
    <property type="protein sequence ID" value="MDF3836647.1"/>
    <property type="molecule type" value="Genomic_DNA"/>
</dbReference>
<comment type="caution">
    <text evidence="1">The sequence shown here is derived from an EMBL/GenBank/DDBJ whole genome shotgun (WGS) entry which is preliminary data.</text>
</comment>
<organism evidence="1 2">
    <name type="scientific">Cupriavidus basilensis</name>
    <dbReference type="NCBI Taxonomy" id="68895"/>
    <lineage>
        <taxon>Bacteria</taxon>
        <taxon>Pseudomonadati</taxon>
        <taxon>Pseudomonadota</taxon>
        <taxon>Betaproteobacteria</taxon>
        <taxon>Burkholderiales</taxon>
        <taxon>Burkholderiaceae</taxon>
        <taxon>Cupriavidus</taxon>
    </lineage>
</organism>
<name>A0ABT6AVJ9_9BURK</name>
<accession>A0ABT6AVJ9</accession>
<proteinExistence type="predicted"/>
<dbReference type="RefSeq" id="WP_276267052.1">
    <property type="nucleotide sequence ID" value="NZ_JARJLM010000450.1"/>
</dbReference>
<dbReference type="Proteomes" id="UP001216674">
    <property type="component" value="Unassembled WGS sequence"/>
</dbReference>
<sequence>MVIFSELKMRIGLIFRLLILIVIVVLLVPYGCDALNRSAARECKRESVGAYIGEICYLPSEYGTLFRLYDALSGELMAERTYKHPGPKIIWGDDSVIYDTSGSDESGYVKLPPTRWDWMRARLP</sequence>
<evidence type="ECO:0000313" key="1">
    <source>
        <dbReference type="EMBL" id="MDF3836647.1"/>
    </source>
</evidence>
<gene>
    <name evidence="1" type="ORF">P3W85_27365</name>
</gene>
<reference evidence="1 2" key="1">
    <citation type="submission" date="2023-03" db="EMBL/GenBank/DDBJ databases">
        <title>Draft assemblies of triclosan tolerant bacteria isolated from returned activated sludge.</title>
        <authorList>
            <person name="Van Hamelsveld S."/>
        </authorList>
    </citation>
    <scope>NUCLEOTIDE SEQUENCE [LARGE SCALE GENOMIC DNA]</scope>
    <source>
        <strain evidence="1 2">GW210010_S58</strain>
    </source>
</reference>